<reference evidence="2 3" key="1">
    <citation type="submission" date="2020-08" db="EMBL/GenBank/DDBJ databases">
        <title>Genomic Encyclopedia of Type Strains, Phase IV (KMG-IV): sequencing the most valuable type-strain genomes for metagenomic binning, comparative biology and taxonomic classification.</title>
        <authorList>
            <person name="Goeker M."/>
        </authorList>
    </citation>
    <scope>NUCLEOTIDE SEQUENCE [LARGE SCALE GENOMIC DNA]</scope>
    <source>
        <strain evidence="2 3">DSM 102234</strain>
    </source>
</reference>
<organism evidence="2 3">
    <name type="scientific">Sulfitobacter undariae</name>
    <dbReference type="NCBI Taxonomy" id="1563671"/>
    <lineage>
        <taxon>Bacteria</taxon>
        <taxon>Pseudomonadati</taxon>
        <taxon>Pseudomonadota</taxon>
        <taxon>Alphaproteobacteria</taxon>
        <taxon>Rhodobacterales</taxon>
        <taxon>Roseobacteraceae</taxon>
        <taxon>Sulfitobacter</taxon>
    </lineage>
</organism>
<dbReference type="EMBL" id="JACIEI010000026">
    <property type="protein sequence ID" value="MBB3996068.1"/>
    <property type="molecule type" value="Genomic_DNA"/>
</dbReference>
<feature type="domain" description="Antitoxin SocA-like Panacea" evidence="1">
    <location>
        <begin position="38"/>
        <end position="146"/>
    </location>
</feature>
<accession>A0A7W6E7E1</accession>
<evidence type="ECO:0000313" key="2">
    <source>
        <dbReference type="EMBL" id="MBB3996068.1"/>
    </source>
</evidence>
<dbReference type="AlphaFoldDB" id="A0A7W6E7E1"/>
<evidence type="ECO:0000259" key="1">
    <source>
        <dbReference type="Pfam" id="PF13274"/>
    </source>
</evidence>
<gene>
    <name evidence="2" type="ORF">GGR95_003734</name>
</gene>
<proteinExistence type="predicted"/>
<dbReference type="Pfam" id="PF13274">
    <property type="entry name" value="SocA_Panacea"/>
    <property type="match status" value="1"/>
</dbReference>
<name>A0A7W6E7E1_9RHOB</name>
<evidence type="ECO:0000313" key="3">
    <source>
        <dbReference type="Proteomes" id="UP000530268"/>
    </source>
</evidence>
<dbReference type="Proteomes" id="UP000530268">
    <property type="component" value="Unassembled WGS sequence"/>
</dbReference>
<keyword evidence="3" id="KW-1185">Reference proteome</keyword>
<dbReference type="RefSeq" id="WP_184568304.1">
    <property type="nucleotide sequence ID" value="NZ_JACIEI010000026.1"/>
</dbReference>
<protein>
    <submittedName>
        <fullName evidence="2">Putative phage-associated protein</fullName>
    </submittedName>
</protein>
<dbReference type="InterPro" id="IPR025272">
    <property type="entry name" value="SocA_Panacea"/>
</dbReference>
<comment type="caution">
    <text evidence="2">The sequence shown here is derived from an EMBL/GenBank/DDBJ whole genome shotgun (WGS) entry which is preliminary data.</text>
</comment>
<sequence length="182" mass="20304">MTNVSAPTTAAAVANAFLDLQNADPDRGQYYAIDQMKLYKLVYYAQAWWLAHTSAPLFEEDVHAWPWGPVVPELYGHFKSAGRNSIQQQRATTIKKTGSGFLDYTFEEPEKPEQRILDFLKQVWDIHKSFSGVALSNATHAEGEPWTIVKDLHSGDLSSKPLIPIDVIEDVFKGKLSAGQPA</sequence>